<dbReference type="InterPro" id="IPR017850">
    <property type="entry name" value="Alkaline_phosphatase_core_sf"/>
</dbReference>
<feature type="binding site" evidence="5">
    <location>
        <position position="107"/>
    </location>
    <ligand>
        <name>substrate</name>
    </ligand>
</feature>
<comment type="caution">
    <text evidence="8">The sequence shown here is derived from an EMBL/GenBank/DDBJ whole genome shotgun (WGS) entry which is preliminary data.</text>
</comment>
<evidence type="ECO:0000313" key="8">
    <source>
        <dbReference type="EMBL" id="MBB5205699.1"/>
    </source>
</evidence>
<evidence type="ECO:0000256" key="3">
    <source>
        <dbReference type="ARBA" id="ARBA00022729"/>
    </source>
</evidence>
<dbReference type="PANTHER" id="PTHR10151:SF120">
    <property type="entry name" value="BIS(5'-ADENOSYL)-TRIPHOSPHATASE"/>
    <property type="match status" value="1"/>
</dbReference>
<keyword evidence="3 7" id="KW-0732">Signal</keyword>
<dbReference type="InterPro" id="IPR002591">
    <property type="entry name" value="Phosphodiest/P_Trfase"/>
</dbReference>
<dbReference type="Gene3D" id="3.30.1360.150">
    <property type="match status" value="1"/>
</dbReference>
<keyword evidence="2" id="KW-0479">Metal-binding</keyword>
<dbReference type="PIRSF" id="PIRSF031924">
    <property type="entry name" value="Pi-irrepressible_AP"/>
    <property type="match status" value="1"/>
</dbReference>
<evidence type="ECO:0000256" key="2">
    <source>
        <dbReference type="ARBA" id="ARBA00022723"/>
    </source>
</evidence>
<reference evidence="8 9" key="1">
    <citation type="submission" date="2020-08" db="EMBL/GenBank/DDBJ databases">
        <title>Genomic Encyclopedia of Type Strains, Phase IV (KMG-IV): sequencing the most valuable type-strain genomes for metagenomic binning, comparative biology and taxonomic classification.</title>
        <authorList>
            <person name="Goeker M."/>
        </authorList>
    </citation>
    <scope>NUCLEOTIDE SEQUENCE [LARGE SCALE GENOMIC DNA]</scope>
    <source>
        <strain evidence="8 9">DSM 23958</strain>
    </source>
</reference>
<evidence type="ECO:0000256" key="6">
    <source>
        <dbReference type="SAM" id="MobiDB-lite"/>
    </source>
</evidence>
<evidence type="ECO:0000256" key="4">
    <source>
        <dbReference type="PIRSR" id="PIRSR031924-50"/>
    </source>
</evidence>
<dbReference type="SUPFAM" id="SSF53649">
    <property type="entry name" value="Alkaline phosphatase-like"/>
    <property type="match status" value="1"/>
</dbReference>
<feature type="region of interest" description="Disordered" evidence="6">
    <location>
        <begin position="546"/>
        <end position="570"/>
    </location>
</feature>
<feature type="active site" description="Phosphothreonine intermediate" evidence="4">
    <location>
        <position position="86"/>
    </location>
</feature>
<dbReference type="RefSeq" id="WP_184044773.1">
    <property type="nucleotide sequence ID" value="NZ_JACHHO010000005.1"/>
</dbReference>
<protein>
    <submittedName>
        <fullName evidence="8">Putative AlkP superfamily pyrophosphatase or phosphodiesterase</fullName>
    </submittedName>
</protein>
<dbReference type="GO" id="GO:0046872">
    <property type="term" value="F:metal ion binding"/>
    <property type="evidence" value="ECO:0007669"/>
    <property type="project" value="UniProtKB-KW"/>
</dbReference>
<feature type="binding site" evidence="5">
    <location>
        <begin position="169"/>
        <end position="171"/>
    </location>
    <ligand>
        <name>substrate</name>
    </ligand>
</feature>
<name>A0A840SBH3_9BURK</name>
<feature type="chain" id="PRO_5032327190" evidence="7">
    <location>
        <begin position="24"/>
        <end position="570"/>
    </location>
</feature>
<accession>A0A840SBH3</accession>
<dbReference type="AlphaFoldDB" id="A0A840SBH3"/>
<evidence type="ECO:0000256" key="1">
    <source>
        <dbReference type="ARBA" id="ARBA00022553"/>
    </source>
</evidence>
<dbReference type="PANTHER" id="PTHR10151">
    <property type="entry name" value="ECTONUCLEOTIDE PYROPHOSPHATASE/PHOSPHODIESTERASE"/>
    <property type="match status" value="1"/>
</dbReference>
<dbReference type="CDD" id="cd16016">
    <property type="entry name" value="AP-SPAP"/>
    <property type="match status" value="1"/>
</dbReference>
<dbReference type="Pfam" id="PF01663">
    <property type="entry name" value="Phosphodiest"/>
    <property type="match status" value="1"/>
</dbReference>
<organism evidence="8 9">
    <name type="scientific">Inhella inkyongensis</name>
    <dbReference type="NCBI Taxonomy" id="392593"/>
    <lineage>
        <taxon>Bacteria</taxon>
        <taxon>Pseudomonadati</taxon>
        <taxon>Pseudomonadota</taxon>
        <taxon>Betaproteobacteria</taxon>
        <taxon>Burkholderiales</taxon>
        <taxon>Sphaerotilaceae</taxon>
        <taxon>Inhella</taxon>
    </lineage>
</organism>
<evidence type="ECO:0000256" key="5">
    <source>
        <dbReference type="PIRSR" id="PIRSR031924-51"/>
    </source>
</evidence>
<dbReference type="GO" id="GO:0004035">
    <property type="term" value="F:alkaline phosphatase activity"/>
    <property type="evidence" value="ECO:0007669"/>
    <property type="project" value="InterPro"/>
</dbReference>
<evidence type="ECO:0000256" key="7">
    <source>
        <dbReference type="SAM" id="SignalP"/>
    </source>
</evidence>
<keyword evidence="1 4" id="KW-0597">Phosphoprotein</keyword>
<feature type="signal peptide" evidence="7">
    <location>
        <begin position="1"/>
        <end position="23"/>
    </location>
</feature>
<evidence type="ECO:0000313" key="9">
    <source>
        <dbReference type="Proteomes" id="UP000554837"/>
    </source>
</evidence>
<sequence length="570" mass="62227">MSCPTMLLRALTLATLSLLGAEAQTKPQGKLQDAPPRLVVLLVVDGLPMRQVQSLRPQFGTDGLRRFYDQGTVFTQAHYAHAHTVTAAGHATLATGAYPQRHGVVGNEWLNRASGASVYNTEDRAHRYLDNAATPPDAGTSPKNLLLPTFGDQLRQQQPQAKVIGISGKDRGAILPAGHRGTAYLYRSETGRITSSSYYMAQLPAWVHAFNAKFNADRFWQQRWSPLLPAVAYAQSTPDDQAWMGSAGFGKALPATLGAGHEAPGPRFYTDVLTSPFGDELLLDFARAAIRHEGLGQDEVPDVLSISLSSHDYINHTFGPDSRLSNDHLLQLDRLLARFFQDLDREVGSGRYVLALASDHGFLDSPEARVQKGLPGGRVPLPAALSALNRHLEDEFAVKRLVHGLSAGTLLFDVQALQKLDAAAVQRSAARFLTQLEGMGGSYTEAELESSQPPRADQPHLQALRLSYFRERSGQLGLYPAEGWLYGSRLTGSTHGSPWAYDQELPLLFWGPSWIGQAVSTQRVQAVDLAPTLLRLLQAPPLPQAQGQVLPLPAPQRKQRPKTPPRAQAR</sequence>
<dbReference type="Gene3D" id="3.40.720.10">
    <property type="entry name" value="Alkaline Phosphatase, subunit A"/>
    <property type="match status" value="1"/>
</dbReference>
<keyword evidence="9" id="KW-1185">Reference proteome</keyword>
<dbReference type="Proteomes" id="UP000554837">
    <property type="component" value="Unassembled WGS sequence"/>
</dbReference>
<dbReference type="EMBL" id="JACHHO010000005">
    <property type="protein sequence ID" value="MBB5205699.1"/>
    <property type="molecule type" value="Genomic_DNA"/>
</dbReference>
<feature type="compositionally biased region" description="Basic residues" evidence="6">
    <location>
        <begin position="557"/>
        <end position="570"/>
    </location>
</feature>
<proteinExistence type="predicted"/>
<gene>
    <name evidence="8" type="ORF">HNQ51_003026</name>
</gene>
<dbReference type="InterPro" id="IPR026263">
    <property type="entry name" value="Alkaline_phosphatase_prok"/>
</dbReference>